<comment type="catalytic activity">
    <reaction evidence="4">
        <text>UTP + H2O = UMP + diphosphate + H(+)</text>
        <dbReference type="Rhea" id="RHEA:29395"/>
        <dbReference type="ChEBI" id="CHEBI:15377"/>
        <dbReference type="ChEBI" id="CHEBI:15378"/>
        <dbReference type="ChEBI" id="CHEBI:33019"/>
        <dbReference type="ChEBI" id="CHEBI:46398"/>
        <dbReference type="ChEBI" id="CHEBI:57865"/>
        <dbReference type="EC" id="3.6.1.9"/>
    </reaction>
</comment>
<dbReference type="InterPro" id="IPR003697">
    <property type="entry name" value="Maf-like"/>
</dbReference>
<protein>
    <recommendedName>
        <fullName evidence="4">dTTP/UTP pyrophosphatase</fullName>
        <shortName evidence="4">dTTPase/UTPase</shortName>
        <ecNumber evidence="4">3.6.1.9</ecNumber>
    </recommendedName>
    <alternativeName>
        <fullName evidence="4">Nucleoside triphosphate pyrophosphatase</fullName>
    </alternativeName>
    <alternativeName>
        <fullName evidence="4">Nucleotide pyrophosphatase</fullName>
        <shortName evidence="4">Nucleotide PPase</shortName>
    </alternativeName>
</protein>
<keyword evidence="2 4" id="KW-0378">Hydrolase</keyword>
<feature type="site" description="Important for substrate specificity" evidence="4">
    <location>
        <position position="148"/>
    </location>
</feature>
<dbReference type="InterPro" id="IPR029001">
    <property type="entry name" value="ITPase-like_fam"/>
</dbReference>
<feature type="site" description="Important for substrate specificity" evidence="4">
    <location>
        <position position="66"/>
    </location>
</feature>
<gene>
    <name evidence="5" type="ORF">EHQ59_13250</name>
</gene>
<evidence type="ECO:0000256" key="4">
    <source>
        <dbReference type="HAMAP-Rule" id="MF_00528"/>
    </source>
</evidence>
<dbReference type="PANTHER" id="PTHR43213:SF5">
    <property type="entry name" value="BIFUNCTIONAL DTTP_UTP PYROPHOSPHATASE_METHYLTRANSFERASE PROTEIN-RELATED"/>
    <property type="match status" value="1"/>
</dbReference>
<evidence type="ECO:0000256" key="1">
    <source>
        <dbReference type="ARBA" id="ARBA00001968"/>
    </source>
</evidence>
<dbReference type="GO" id="GO:0036221">
    <property type="term" value="F:UTP diphosphatase activity"/>
    <property type="evidence" value="ECO:0007669"/>
    <property type="project" value="RHEA"/>
</dbReference>
<evidence type="ECO:0000256" key="3">
    <source>
        <dbReference type="ARBA" id="ARBA00023080"/>
    </source>
</evidence>
<name>A0A4R9JPX6_9LEPT</name>
<dbReference type="GO" id="GO:0036218">
    <property type="term" value="F:dTTP diphosphatase activity"/>
    <property type="evidence" value="ECO:0007669"/>
    <property type="project" value="RHEA"/>
</dbReference>
<comment type="catalytic activity">
    <reaction evidence="4">
        <text>dTTP + H2O = dTMP + diphosphate + H(+)</text>
        <dbReference type="Rhea" id="RHEA:28534"/>
        <dbReference type="ChEBI" id="CHEBI:15377"/>
        <dbReference type="ChEBI" id="CHEBI:15378"/>
        <dbReference type="ChEBI" id="CHEBI:33019"/>
        <dbReference type="ChEBI" id="CHEBI:37568"/>
        <dbReference type="ChEBI" id="CHEBI:63528"/>
        <dbReference type="EC" id="3.6.1.9"/>
    </reaction>
</comment>
<dbReference type="SUPFAM" id="SSF52972">
    <property type="entry name" value="ITPase-like"/>
    <property type="match status" value="1"/>
</dbReference>
<comment type="function">
    <text evidence="4">Nucleoside triphosphate pyrophosphatase that hydrolyzes dTTP and UTP. May have a dual role in cell division arrest and in preventing the incorporation of modified nucleotides into cellular nucleic acids.</text>
</comment>
<dbReference type="OrthoDB" id="9807767at2"/>
<sequence length="186" mass="21768">MFVLKSASPRRKQILSDLGFRFQIQPEHINESQYDRESPLSYLERMVHSKLGTNWEPNNLYLSADTIVVYENQILHKPTDEEDAIRILKTLSGKVHSVFSGVAFHHKLGTDFFYEETAILFHPWSENEIRNYINRCQPYDKAGSYGIQDPNGPVKEWTGSYTNVMGFPLRSFLARHELWIRSWEES</sequence>
<reference evidence="5" key="1">
    <citation type="journal article" date="2019" name="PLoS Negl. Trop. Dis.">
        <title>Revisiting the worldwide diversity of Leptospira species in the environment.</title>
        <authorList>
            <person name="Vincent A.T."/>
            <person name="Schiettekatte O."/>
            <person name="Bourhy P."/>
            <person name="Veyrier F.J."/>
            <person name="Picardeau M."/>
        </authorList>
    </citation>
    <scope>NUCLEOTIDE SEQUENCE [LARGE SCALE GENOMIC DNA]</scope>
    <source>
        <strain evidence="5">201702454</strain>
    </source>
</reference>
<dbReference type="CDD" id="cd00555">
    <property type="entry name" value="Maf"/>
    <property type="match status" value="1"/>
</dbReference>
<comment type="caution">
    <text evidence="4">Lacks conserved residue(s) required for the propagation of feature annotation.</text>
</comment>
<organism evidence="5 6">
    <name type="scientific">Leptospira kemamanensis</name>
    <dbReference type="NCBI Taxonomy" id="2484942"/>
    <lineage>
        <taxon>Bacteria</taxon>
        <taxon>Pseudomonadati</taxon>
        <taxon>Spirochaetota</taxon>
        <taxon>Spirochaetia</taxon>
        <taxon>Leptospirales</taxon>
        <taxon>Leptospiraceae</taxon>
        <taxon>Leptospira</taxon>
    </lineage>
</organism>
<keyword evidence="4" id="KW-0963">Cytoplasm</keyword>
<feature type="active site" description="Proton acceptor" evidence="4">
    <location>
        <position position="65"/>
    </location>
</feature>
<dbReference type="Proteomes" id="UP000297609">
    <property type="component" value="Unassembled WGS sequence"/>
</dbReference>
<dbReference type="AlphaFoldDB" id="A0A4R9JPX6"/>
<dbReference type="GO" id="GO:0005737">
    <property type="term" value="C:cytoplasm"/>
    <property type="evidence" value="ECO:0007669"/>
    <property type="project" value="UniProtKB-SubCell"/>
</dbReference>
<dbReference type="Gene3D" id="3.90.950.10">
    <property type="match status" value="1"/>
</dbReference>
<evidence type="ECO:0000313" key="5">
    <source>
        <dbReference type="EMBL" id="TGL50352.1"/>
    </source>
</evidence>
<dbReference type="Pfam" id="PF02545">
    <property type="entry name" value="Maf"/>
    <property type="match status" value="1"/>
</dbReference>
<dbReference type="EMBL" id="RQGG01000036">
    <property type="protein sequence ID" value="TGL50352.1"/>
    <property type="molecule type" value="Genomic_DNA"/>
</dbReference>
<accession>A0A4R9JPX6</accession>
<comment type="caution">
    <text evidence="5">The sequence shown here is derived from an EMBL/GenBank/DDBJ whole genome shotgun (WGS) entry which is preliminary data.</text>
</comment>
<comment type="similarity">
    <text evidence="4">Belongs to the Maf family. YhdE subfamily.</text>
</comment>
<comment type="cofactor">
    <cofactor evidence="1 4">
        <name>a divalent metal cation</name>
        <dbReference type="ChEBI" id="CHEBI:60240"/>
    </cofactor>
</comment>
<proteinExistence type="inferred from homology"/>
<feature type="site" description="Important for substrate specificity" evidence="4">
    <location>
        <position position="10"/>
    </location>
</feature>
<dbReference type="PIRSF" id="PIRSF006305">
    <property type="entry name" value="Maf"/>
    <property type="match status" value="1"/>
</dbReference>
<dbReference type="HAMAP" id="MF_00528">
    <property type="entry name" value="Maf"/>
    <property type="match status" value="1"/>
</dbReference>
<evidence type="ECO:0000313" key="6">
    <source>
        <dbReference type="Proteomes" id="UP000297609"/>
    </source>
</evidence>
<dbReference type="EC" id="3.6.1.9" evidence="4"/>
<evidence type="ECO:0000256" key="2">
    <source>
        <dbReference type="ARBA" id="ARBA00022801"/>
    </source>
</evidence>
<keyword evidence="3 4" id="KW-0546">Nucleotide metabolism</keyword>
<dbReference type="GO" id="GO:0009117">
    <property type="term" value="P:nucleotide metabolic process"/>
    <property type="evidence" value="ECO:0007669"/>
    <property type="project" value="UniProtKB-KW"/>
</dbReference>
<keyword evidence="6" id="KW-1185">Reference proteome</keyword>
<comment type="subcellular location">
    <subcellularLocation>
        <location evidence="4">Cytoplasm</location>
    </subcellularLocation>
</comment>
<dbReference type="RefSeq" id="WP_135620129.1">
    <property type="nucleotide sequence ID" value="NZ_RQGG01000036.1"/>
</dbReference>
<dbReference type="PANTHER" id="PTHR43213">
    <property type="entry name" value="BIFUNCTIONAL DTTP/UTP PYROPHOSPHATASE/METHYLTRANSFERASE PROTEIN-RELATED"/>
    <property type="match status" value="1"/>
</dbReference>